<sequence length="65" mass="7372">MMIFDIPALELFPGLLSELRQAILARANELYDELQGNSSKAARLKLDFLEQLVERVNARHSESTV</sequence>
<dbReference type="Proteomes" id="UP000051936">
    <property type="component" value="Unassembled WGS sequence"/>
</dbReference>
<dbReference type="EMBL" id="LJYG01000044">
    <property type="protein sequence ID" value="KRQ15342.1"/>
    <property type="molecule type" value="Genomic_DNA"/>
</dbReference>
<dbReference type="AlphaFoldDB" id="A0A0R3E4I4"/>
<gene>
    <name evidence="1" type="ORF">AOQ71_10100</name>
</gene>
<protein>
    <submittedName>
        <fullName evidence="1">Uncharacterized protein</fullName>
    </submittedName>
</protein>
<organism evidence="1 2">
    <name type="scientific">Bradyrhizobium manausense</name>
    <dbReference type="NCBI Taxonomy" id="989370"/>
    <lineage>
        <taxon>Bacteria</taxon>
        <taxon>Pseudomonadati</taxon>
        <taxon>Pseudomonadota</taxon>
        <taxon>Alphaproteobacteria</taxon>
        <taxon>Hyphomicrobiales</taxon>
        <taxon>Nitrobacteraceae</taxon>
        <taxon>Bradyrhizobium</taxon>
    </lineage>
</organism>
<accession>A0A0R3E4I4</accession>
<reference evidence="1 2" key="1">
    <citation type="submission" date="2015-09" db="EMBL/GenBank/DDBJ databases">
        <title>Draft Genome Sequence of Bradyrhizobium manausense Strain BR 3351T, a Novel Symbiotic Nitrogen-Fixing Alphaproteobacterium Isolated from Brazilian Amazon Rain Forest.</title>
        <authorList>
            <person name="De Araujo J.L."/>
            <person name="Zilli J.E."/>
        </authorList>
    </citation>
    <scope>NUCLEOTIDE SEQUENCE [LARGE SCALE GENOMIC DNA]</scope>
    <source>
        <strain evidence="1 2">BR3351</strain>
    </source>
</reference>
<name>A0A0R3E4I4_9BRAD</name>
<dbReference type="STRING" id="989370.AOQ71_10100"/>
<proteinExistence type="predicted"/>
<evidence type="ECO:0000313" key="2">
    <source>
        <dbReference type="Proteomes" id="UP000051936"/>
    </source>
</evidence>
<evidence type="ECO:0000313" key="1">
    <source>
        <dbReference type="EMBL" id="KRQ15342.1"/>
    </source>
</evidence>
<comment type="caution">
    <text evidence="1">The sequence shown here is derived from an EMBL/GenBank/DDBJ whole genome shotgun (WGS) entry which is preliminary data.</text>
</comment>
<keyword evidence="2" id="KW-1185">Reference proteome</keyword>